<feature type="domain" description="FAD-dependent oxidoreductase 2 FAD-binding" evidence="14">
    <location>
        <begin position="5"/>
        <end position="370"/>
    </location>
</feature>
<evidence type="ECO:0000256" key="9">
    <source>
        <dbReference type="ARBA" id="ARBA00023002"/>
    </source>
</evidence>
<dbReference type="Gene3D" id="3.50.50.60">
    <property type="entry name" value="FAD/NAD(P)-binding domain"/>
    <property type="match status" value="1"/>
</dbReference>
<dbReference type="InterPro" id="IPR027477">
    <property type="entry name" value="Succ_DH/fumarate_Rdtase_cat_sf"/>
</dbReference>
<keyword evidence="17" id="KW-1185">Reference proteome</keyword>
<reference evidence="16 17" key="2">
    <citation type="submission" date="2017-09" db="EMBL/GenBank/DDBJ databases">
        <title>Bacillus patelloidae sp. nov., isolated from the intestinal tract of a marine limpet.</title>
        <authorList>
            <person name="Liu R."/>
            <person name="Dong C."/>
            <person name="Shao Z."/>
        </authorList>
    </citation>
    <scope>NUCLEOTIDE SEQUENCE [LARGE SCALE GENOMIC DNA]</scope>
    <source>
        <strain evidence="16 17">SA5d-4</strain>
    </source>
</reference>
<dbReference type="UniPathway" id="UPA00253">
    <property type="reaction ID" value="UER00326"/>
</dbReference>
<evidence type="ECO:0000256" key="11">
    <source>
        <dbReference type="NCBIfam" id="TIGR00551"/>
    </source>
</evidence>
<dbReference type="EC" id="1.4.3.16" evidence="4 11"/>
<dbReference type="InterPro" id="IPR036188">
    <property type="entry name" value="FAD/NAD-bd_sf"/>
</dbReference>
<evidence type="ECO:0000256" key="6">
    <source>
        <dbReference type="ARBA" id="ARBA00022630"/>
    </source>
</evidence>
<dbReference type="GO" id="GO:0005737">
    <property type="term" value="C:cytoplasm"/>
    <property type="evidence" value="ECO:0007669"/>
    <property type="project" value="UniProtKB-SubCell"/>
</dbReference>
<comment type="function">
    <text evidence="13">Catalyzes the oxidation of L-aspartate to iminoaspartate.</text>
</comment>
<dbReference type="PRINTS" id="PR00368">
    <property type="entry name" value="FADPNR"/>
</dbReference>
<dbReference type="PANTHER" id="PTHR42716">
    <property type="entry name" value="L-ASPARTATE OXIDASE"/>
    <property type="match status" value="1"/>
</dbReference>
<evidence type="ECO:0000313" key="16">
    <source>
        <dbReference type="EMBL" id="OZM58013.1"/>
    </source>
</evidence>
<dbReference type="Gene3D" id="1.20.58.100">
    <property type="entry name" value="Fumarate reductase/succinate dehydrogenase flavoprotein-like, C-terminal domain"/>
    <property type="match status" value="1"/>
</dbReference>
<keyword evidence="7 13" id="KW-0662">Pyridine nucleotide biosynthesis</keyword>
<dbReference type="PIRSF" id="PIRSF000171">
    <property type="entry name" value="SDHA_APRA_LASPO"/>
    <property type="match status" value="1"/>
</dbReference>
<evidence type="ECO:0000259" key="15">
    <source>
        <dbReference type="Pfam" id="PF02910"/>
    </source>
</evidence>
<dbReference type="NCBIfam" id="TIGR00551">
    <property type="entry name" value="nadB"/>
    <property type="match status" value="1"/>
</dbReference>
<comment type="subcellular location">
    <subcellularLocation>
        <location evidence="13">Cytoplasm</location>
    </subcellularLocation>
</comment>
<evidence type="ECO:0000256" key="7">
    <source>
        <dbReference type="ARBA" id="ARBA00022642"/>
    </source>
</evidence>
<dbReference type="InterPro" id="IPR015939">
    <property type="entry name" value="Fum_Rdtase/Succ_DH_flav-like_C"/>
</dbReference>
<dbReference type="InterPro" id="IPR003953">
    <property type="entry name" value="FAD-dep_OxRdtase_2_FAD-bd"/>
</dbReference>
<keyword evidence="8 13" id="KW-0274">FAD</keyword>
<dbReference type="NCBIfam" id="NF005978">
    <property type="entry name" value="PRK08071.1"/>
    <property type="match status" value="1"/>
</dbReference>
<evidence type="ECO:0000256" key="4">
    <source>
        <dbReference type="ARBA" id="ARBA00012173"/>
    </source>
</evidence>
<dbReference type="Proteomes" id="UP000217083">
    <property type="component" value="Unassembled WGS sequence"/>
</dbReference>
<evidence type="ECO:0000313" key="17">
    <source>
        <dbReference type="Proteomes" id="UP000217083"/>
    </source>
</evidence>
<accession>A0A263BW99</accession>
<evidence type="ECO:0000256" key="5">
    <source>
        <dbReference type="ARBA" id="ARBA00021901"/>
    </source>
</evidence>
<dbReference type="FunFam" id="3.90.700.10:FF:000002">
    <property type="entry name" value="L-aspartate oxidase"/>
    <property type="match status" value="1"/>
</dbReference>
<dbReference type="Gene3D" id="3.90.700.10">
    <property type="entry name" value="Succinate dehydrogenase/fumarate reductase flavoprotein, catalytic domain"/>
    <property type="match status" value="1"/>
</dbReference>
<comment type="similarity">
    <text evidence="3 13">Belongs to the FAD-dependent oxidoreductase 2 family. NadB subfamily.</text>
</comment>
<sequence length="533" mass="58885">MKTADVIVIGAGIAGLVTALQLAKEKKVIVIAKGNLTECNSNLAQGGIAAVTTKQDSFASHFIDTITAGDFHNEEELTKTLIKNGPDAIRFLKRLGVPFDENESGELALCKEGNHSHSRILHAGGDATGHEIMEKLRAQLKENVSVIENEMAMDLLMENEICVGVWTKDLLGKKTYYFASTTVLATGGLGQLYEVTSNAKSATGDGIAMAYRAGAQLADMEFVQFHPTMLIKDGKGNGLISEAVRGEGATLINKNKQALMEGVHPLKDLAPRDVVAREIFFSMKKGEEIFLDISKIPDFQSRFPTITAQCLKNNIDIERESLPVAPGAHFMMGGVKTNEFGETSIPRLYAVGEVACTGVHGANRLASNSLLEGIVFAKLAASAIKSQSKLRVNTPNQPSILITKLQLPNKRELQKVMSENVGIVRNENGLRGAKQWFERFLLPINEDSAFDLPLKEMTMVNMLTTGWLIATSALERNESRGAHYRDDFIKNDNNRWLKRQIVRSRRDNDGQFLCEGKTKNIFSRRYKWQRFIK</sequence>
<dbReference type="InterPro" id="IPR037099">
    <property type="entry name" value="Fum_R/Succ_DH_flav-like_C_sf"/>
</dbReference>
<dbReference type="GO" id="GO:0008734">
    <property type="term" value="F:L-aspartate oxidase activity"/>
    <property type="evidence" value="ECO:0007669"/>
    <property type="project" value="UniProtKB-UniRule"/>
</dbReference>
<gene>
    <name evidence="16" type="ORF">CIB95_05665</name>
</gene>
<comment type="caution">
    <text evidence="16">The sequence shown here is derived from an EMBL/GenBank/DDBJ whole genome shotgun (WGS) entry which is preliminary data.</text>
</comment>
<evidence type="ECO:0000256" key="1">
    <source>
        <dbReference type="ARBA" id="ARBA00001974"/>
    </source>
</evidence>
<organism evidence="16 17">
    <name type="scientific">Lottiidibacillus patelloidae</name>
    <dbReference type="NCBI Taxonomy" id="2670334"/>
    <lineage>
        <taxon>Bacteria</taxon>
        <taxon>Bacillati</taxon>
        <taxon>Bacillota</taxon>
        <taxon>Bacilli</taxon>
        <taxon>Bacillales</taxon>
        <taxon>Bacillaceae</taxon>
        <taxon>Lottiidibacillus</taxon>
    </lineage>
</organism>
<dbReference type="SUPFAM" id="SSF46977">
    <property type="entry name" value="Succinate dehydrogenase/fumarate reductase flavoprotein C-terminal domain"/>
    <property type="match status" value="1"/>
</dbReference>
<evidence type="ECO:0000259" key="14">
    <source>
        <dbReference type="Pfam" id="PF00890"/>
    </source>
</evidence>
<feature type="active site" description="Proton acceptor" evidence="12">
    <location>
        <position position="272"/>
    </location>
</feature>
<evidence type="ECO:0000256" key="10">
    <source>
        <dbReference type="ARBA" id="ARBA00048305"/>
    </source>
</evidence>
<evidence type="ECO:0000256" key="13">
    <source>
        <dbReference type="RuleBase" id="RU362049"/>
    </source>
</evidence>
<evidence type="ECO:0000256" key="2">
    <source>
        <dbReference type="ARBA" id="ARBA00004950"/>
    </source>
</evidence>
<protein>
    <recommendedName>
        <fullName evidence="5 11">L-aspartate oxidase</fullName>
        <ecNumber evidence="4 11">1.4.3.16</ecNumber>
    </recommendedName>
</protein>
<evidence type="ECO:0000256" key="12">
    <source>
        <dbReference type="PIRSR" id="PIRSR000171-1"/>
    </source>
</evidence>
<comment type="pathway">
    <text evidence="2 13">Cofactor biosynthesis; NAD(+) biosynthesis; iminoaspartate from L-aspartate (oxidase route): step 1/1.</text>
</comment>
<dbReference type="GO" id="GO:0033765">
    <property type="term" value="F:steroid dehydrogenase activity, acting on the CH-CH group of donors"/>
    <property type="evidence" value="ECO:0007669"/>
    <property type="project" value="UniProtKB-ARBA"/>
</dbReference>
<dbReference type="Pfam" id="PF00890">
    <property type="entry name" value="FAD_binding_2"/>
    <property type="match status" value="1"/>
</dbReference>
<reference evidence="17" key="1">
    <citation type="submission" date="2017-08" db="EMBL/GenBank/DDBJ databases">
        <authorList>
            <person name="Huang Z."/>
        </authorList>
    </citation>
    <scope>NUCLEOTIDE SEQUENCE [LARGE SCALE GENOMIC DNA]</scope>
    <source>
        <strain evidence="17">SA5d-4</strain>
    </source>
</reference>
<comment type="catalytic activity">
    <reaction evidence="10">
        <text>L-aspartate + O2 = iminosuccinate + H2O2</text>
        <dbReference type="Rhea" id="RHEA:25876"/>
        <dbReference type="ChEBI" id="CHEBI:15379"/>
        <dbReference type="ChEBI" id="CHEBI:16240"/>
        <dbReference type="ChEBI" id="CHEBI:29991"/>
        <dbReference type="ChEBI" id="CHEBI:77875"/>
        <dbReference type="EC" id="1.4.3.16"/>
    </reaction>
    <physiologicalReaction direction="left-to-right" evidence="10">
        <dbReference type="Rhea" id="RHEA:25877"/>
    </physiologicalReaction>
</comment>
<comment type="cofactor">
    <cofactor evidence="1 13">
        <name>FAD</name>
        <dbReference type="ChEBI" id="CHEBI:57692"/>
    </cofactor>
</comment>
<dbReference type="SUPFAM" id="SSF56425">
    <property type="entry name" value="Succinate dehydrogenase/fumarate reductase flavoprotein, catalytic domain"/>
    <property type="match status" value="1"/>
</dbReference>
<keyword evidence="6 13" id="KW-0285">Flavoprotein</keyword>
<evidence type="ECO:0000256" key="3">
    <source>
        <dbReference type="ARBA" id="ARBA00008562"/>
    </source>
</evidence>
<name>A0A263BW99_9BACI</name>
<evidence type="ECO:0000256" key="8">
    <source>
        <dbReference type="ARBA" id="ARBA00022827"/>
    </source>
</evidence>
<dbReference type="GO" id="GO:0034628">
    <property type="term" value="P:'de novo' NAD+ biosynthetic process from L-aspartate"/>
    <property type="evidence" value="ECO:0007669"/>
    <property type="project" value="TreeGrafter"/>
</dbReference>
<keyword evidence="9 13" id="KW-0560">Oxidoreductase</keyword>
<feature type="domain" description="Fumarate reductase/succinate dehydrogenase flavoprotein-like C-terminal" evidence="15">
    <location>
        <begin position="411"/>
        <end position="508"/>
    </location>
</feature>
<dbReference type="PANTHER" id="PTHR42716:SF2">
    <property type="entry name" value="L-ASPARTATE OXIDASE, CHLOROPLASTIC"/>
    <property type="match status" value="1"/>
</dbReference>
<dbReference type="SUPFAM" id="SSF51905">
    <property type="entry name" value="FAD/NAD(P)-binding domain"/>
    <property type="match status" value="1"/>
</dbReference>
<proteinExistence type="inferred from homology"/>
<dbReference type="Pfam" id="PF02910">
    <property type="entry name" value="Succ_DH_flav_C"/>
    <property type="match status" value="1"/>
</dbReference>
<dbReference type="AlphaFoldDB" id="A0A263BW99"/>
<dbReference type="EMBL" id="NPIA01000002">
    <property type="protein sequence ID" value="OZM58013.1"/>
    <property type="molecule type" value="Genomic_DNA"/>
</dbReference>
<dbReference type="InterPro" id="IPR005288">
    <property type="entry name" value="NadB"/>
</dbReference>